<dbReference type="CDD" id="cd00060">
    <property type="entry name" value="FHA"/>
    <property type="match status" value="1"/>
</dbReference>
<dbReference type="SUPFAM" id="SSF49879">
    <property type="entry name" value="SMAD/FHA domain"/>
    <property type="match status" value="1"/>
</dbReference>
<reference evidence="2 3" key="1">
    <citation type="submission" date="2015-02" db="EMBL/GenBank/DDBJ databases">
        <title>Draft genome sequences of ten Microbacterium spp. with emphasis on heavy metal contaminated environments.</title>
        <authorList>
            <person name="Corretto E."/>
        </authorList>
    </citation>
    <scope>NUCLEOTIDE SEQUENCE [LARGE SCALE GENOMIC DNA]</scope>
    <source>
        <strain evidence="2 3">DSM 23848</strain>
    </source>
</reference>
<feature type="region of interest" description="Disordered" evidence="1">
    <location>
        <begin position="1"/>
        <end position="21"/>
    </location>
</feature>
<dbReference type="AlphaFoldDB" id="A0A0F0KPE9"/>
<gene>
    <name evidence="2" type="ORF">RL72_02317</name>
</gene>
<dbReference type="Proteomes" id="UP000033448">
    <property type="component" value="Unassembled WGS sequence"/>
</dbReference>
<dbReference type="PATRIC" id="fig|582680.7.peg.2365"/>
<name>A0A0F0KPE9_9MICO</name>
<sequence length="153" mass="16938">MDDTQEQTGPTTHADWGAGHPRLLVSSRESRSVYDIPVDGATIGSAQECDLRLPGADPVHASIRHDSRDEYVLTMQGPGETSANLEKSQDEERRGDEILRTGARFTIGPWRLVFMRDEFADHGRPFGGREGGEFSDQQLQEPRPDYPDSSPAS</sequence>
<dbReference type="Gene3D" id="2.60.200.20">
    <property type="match status" value="1"/>
</dbReference>
<evidence type="ECO:0000256" key="1">
    <source>
        <dbReference type="SAM" id="MobiDB-lite"/>
    </source>
</evidence>
<comment type="caution">
    <text evidence="2">The sequence shown here is derived from an EMBL/GenBank/DDBJ whole genome shotgun (WGS) entry which is preliminary data.</text>
</comment>
<proteinExistence type="predicted"/>
<evidence type="ECO:0000313" key="2">
    <source>
        <dbReference type="EMBL" id="KJL22010.1"/>
    </source>
</evidence>
<feature type="compositionally biased region" description="Basic and acidic residues" evidence="1">
    <location>
        <begin position="87"/>
        <end position="96"/>
    </location>
</feature>
<keyword evidence="3" id="KW-1185">Reference proteome</keyword>
<organism evidence="2 3">
    <name type="scientific">Microbacterium azadirachtae</name>
    <dbReference type="NCBI Taxonomy" id="582680"/>
    <lineage>
        <taxon>Bacteria</taxon>
        <taxon>Bacillati</taxon>
        <taxon>Actinomycetota</taxon>
        <taxon>Actinomycetes</taxon>
        <taxon>Micrococcales</taxon>
        <taxon>Microbacteriaceae</taxon>
        <taxon>Microbacterium</taxon>
    </lineage>
</organism>
<dbReference type="RefSeq" id="WP_045250988.1">
    <property type="nucleotide sequence ID" value="NZ_JYIT01000079.1"/>
</dbReference>
<feature type="compositionally biased region" description="Polar residues" evidence="1">
    <location>
        <begin position="1"/>
        <end position="11"/>
    </location>
</feature>
<dbReference type="EMBL" id="JYIT01000079">
    <property type="protein sequence ID" value="KJL22010.1"/>
    <property type="molecule type" value="Genomic_DNA"/>
</dbReference>
<evidence type="ECO:0000313" key="3">
    <source>
        <dbReference type="Proteomes" id="UP000033448"/>
    </source>
</evidence>
<feature type="region of interest" description="Disordered" evidence="1">
    <location>
        <begin position="121"/>
        <end position="153"/>
    </location>
</feature>
<accession>A0A0F0KPE9</accession>
<protein>
    <recommendedName>
        <fullName evidence="4">FHA domain-containing protein</fullName>
    </recommendedName>
</protein>
<dbReference type="OrthoDB" id="5065133at2"/>
<dbReference type="InterPro" id="IPR008984">
    <property type="entry name" value="SMAD_FHA_dom_sf"/>
</dbReference>
<evidence type="ECO:0008006" key="4">
    <source>
        <dbReference type="Google" id="ProtNLM"/>
    </source>
</evidence>
<feature type="region of interest" description="Disordered" evidence="1">
    <location>
        <begin position="75"/>
        <end position="96"/>
    </location>
</feature>